<dbReference type="InterPro" id="IPR036770">
    <property type="entry name" value="Ankyrin_rpt-contain_sf"/>
</dbReference>
<name>A0A7R8AK31_9EURO</name>
<sequence length="743" mass="81280">MAFGNSSRSLLQLPAEIILAIAEPLDVHDLNALLRSNHYLASLLHSRFYRLATGYTFRRRGQRKSPLTWAAENGRTATVQKLLDAGADATSLVDGLSPFHYAVQKGHTEIARLLLDAGASPTQLTRNGDIPLIPAAEHGHEDTVRLLLAVTNTNTPTERLDYKRALSRAVYFGHLRLVRFMLDNATSSAPSAGDGSTGKGWLDIAGDHDLIYQAARSGNCDIIRLLLAYGAKVPPVHRRSTHPLVVAAQNGHKDAVQLLIAARADPTYEEKQREAASHNDVSPDDVAQFLLDSGADTHAAGKKFSAMMSTSQPGHSLTVRLFQKYGKDLAQPTKDGRTPLQIALEEFSPPDVIHLLLELGADVNIRGRDGSTALHTLVRLKRHDLLETFLSAGASLSISDNQGNTPLLLAVAVSNVSAASLFIQSGADVSVRDSQGRTPLHLAASHTSGVLLSMLLNTGADVSVRDRDGRIPLHFATLSGNPTIFKALLTRHDKTGVDPLVRSQSGRTVLEMAVEAGHMALVELLVERGVDINSHWEGYSALHSAVANKHSEIAEYLLARGADPLRLDFYGRTPFDWASGDGTMLNTMVRSCDIIYRRTSLETRMFTLKDSIVRFGTRILNGETSDFYKLAKCLIYLNNGDAALSVFRQAAKARASEEDLRYPMCCSGCRKRFKQRGRSDVMVLVCRRCHDLELCNFVHTSPFLGFFSTDAGFAVDPTPNADKDSANATMWKSELEELIERYS</sequence>
<dbReference type="PANTHER" id="PTHR24198:SF165">
    <property type="entry name" value="ANKYRIN REPEAT-CONTAINING PROTEIN-RELATED"/>
    <property type="match status" value="1"/>
</dbReference>
<dbReference type="EMBL" id="AP024444">
    <property type="protein sequence ID" value="BCS20275.1"/>
    <property type="molecule type" value="Genomic_DNA"/>
</dbReference>
<feature type="repeat" description="ANK" evidence="3">
    <location>
        <begin position="402"/>
        <end position="434"/>
    </location>
</feature>
<dbReference type="InterPro" id="IPR001810">
    <property type="entry name" value="F-box_dom"/>
</dbReference>
<feature type="domain" description="F-box" evidence="4">
    <location>
        <begin position="7"/>
        <end position="60"/>
    </location>
</feature>
<feature type="repeat" description="ANK" evidence="3">
    <location>
        <begin position="468"/>
        <end position="489"/>
    </location>
</feature>
<evidence type="ECO:0000259" key="4">
    <source>
        <dbReference type="PROSITE" id="PS50181"/>
    </source>
</evidence>
<feature type="repeat" description="ANK" evidence="3">
    <location>
        <begin position="505"/>
        <end position="537"/>
    </location>
</feature>
<dbReference type="SUPFAM" id="SSF48403">
    <property type="entry name" value="Ankyrin repeat"/>
    <property type="match status" value="2"/>
</dbReference>
<dbReference type="PROSITE" id="PS50088">
    <property type="entry name" value="ANK_REPEAT"/>
    <property type="match status" value="10"/>
</dbReference>
<feature type="repeat" description="ANK" evidence="3">
    <location>
        <begin position="94"/>
        <end position="126"/>
    </location>
</feature>
<keyword evidence="6" id="KW-1185">Reference proteome</keyword>
<dbReference type="AlphaFoldDB" id="A0A7R8AK31"/>
<dbReference type="SMART" id="SM00248">
    <property type="entry name" value="ANK"/>
    <property type="match status" value="14"/>
</dbReference>
<organism evidence="5 6">
    <name type="scientific">Aspergillus puulaauensis</name>
    <dbReference type="NCBI Taxonomy" id="1220207"/>
    <lineage>
        <taxon>Eukaryota</taxon>
        <taxon>Fungi</taxon>
        <taxon>Dikarya</taxon>
        <taxon>Ascomycota</taxon>
        <taxon>Pezizomycotina</taxon>
        <taxon>Eurotiomycetes</taxon>
        <taxon>Eurotiomycetidae</taxon>
        <taxon>Eurotiales</taxon>
        <taxon>Aspergillaceae</taxon>
        <taxon>Aspergillus</taxon>
    </lineage>
</organism>
<feature type="repeat" description="ANK" evidence="3">
    <location>
        <begin position="239"/>
        <end position="271"/>
    </location>
</feature>
<evidence type="ECO:0000313" key="5">
    <source>
        <dbReference type="EMBL" id="BCS20275.1"/>
    </source>
</evidence>
<dbReference type="KEGG" id="apuu:APUU_20707A"/>
<feature type="repeat" description="ANK" evidence="3">
    <location>
        <begin position="369"/>
        <end position="401"/>
    </location>
</feature>
<evidence type="ECO:0000256" key="2">
    <source>
        <dbReference type="ARBA" id="ARBA00023043"/>
    </source>
</evidence>
<dbReference type="GeneID" id="64970280"/>
<dbReference type="PROSITE" id="PS50297">
    <property type="entry name" value="ANK_REP_REGION"/>
    <property type="match status" value="9"/>
</dbReference>
<dbReference type="RefSeq" id="XP_041552469.1">
    <property type="nucleotide sequence ID" value="XM_041699379.1"/>
</dbReference>
<dbReference type="InterPro" id="IPR002110">
    <property type="entry name" value="Ankyrin_rpt"/>
</dbReference>
<accession>A0A7R8AK31</accession>
<dbReference type="PRINTS" id="PR01415">
    <property type="entry name" value="ANKYRIN"/>
</dbReference>
<proteinExistence type="predicted"/>
<keyword evidence="2 3" id="KW-0040">ANK repeat</keyword>
<dbReference type="Proteomes" id="UP000654913">
    <property type="component" value="Chromosome 2"/>
</dbReference>
<feature type="repeat" description="ANK" evidence="3">
    <location>
        <begin position="537"/>
        <end position="569"/>
    </location>
</feature>
<dbReference type="Gene3D" id="1.25.40.20">
    <property type="entry name" value="Ankyrin repeat-containing domain"/>
    <property type="match status" value="3"/>
</dbReference>
<evidence type="ECO:0000313" key="6">
    <source>
        <dbReference type="Proteomes" id="UP000654913"/>
    </source>
</evidence>
<evidence type="ECO:0000256" key="1">
    <source>
        <dbReference type="ARBA" id="ARBA00022737"/>
    </source>
</evidence>
<dbReference type="PROSITE" id="PS50181">
    <property type="entry name" value="FBOX"/>
    <property type="match status" value="1"/>
</dbReference>
<feature type="repeat" description="ANK" evidence="3">
    <location>
        <begin position="62"/>
        <end position="94"/>
    </location>
</feature>
<feature type="repeat" description="ANK" evidence="3">
    <location>
        <begin position="435"/>
        <end position="467"/>
    </location>
</feature>
<protein>
    <recommendedName>
        <fullName evidence="4">F-box domain-containing protein</fullName>
    </recommendedName>
</protein>
<reference evidence="5" key="2">
    <citation type="submission" date="2021-02" db="EMBL/GenBank/DDBJ databases">
        <title>Aspergillus puulaauensis MK2 genome sequence.</title>
        <authorList>
            <person name="Futagami T."/>
            <person name="Mori K."/>
            <person name="Kadooka C."/>
            <person name="Tanaka T."/>
        </authorList>
    </citation>
    <scope>NUCLEOTIDE SEQUENCE</scope>
    <source>
        <strain evidence="5">MK2</strain>
    </source>
</reference>
<keyword evidence="1" id="KW-0677">Repeat</keyword>
<evidence type="ECO:0000256" key="3">
    <source>
        <dbReference type="PROSITE-ProRule" id="PRU00023"/>
    </source>
</evidence>
<dbReference type="OrthoDB" id="366390at2759"/>
<dbReference type="Pfam" id="PF12796">
    <property type="entry name" value="Ank_2"/>
    <property type="match status" value="4"/>
</dbReference>
<dbReference type="PANTHER" id="PTHR24198">
    <property type="entry name" value="ANKYRIN REPEAT AND PROTEIN KINASE DOMAIN-CONTAINING PROTEIN"/>
    <property type="match status" value="1"/>
</dbReference>
<gene>
    <name evidence="5" type="ORF">APUU_20707A</name>
</gene>
<dbReference type="Pfam" id="PF00023">
    <property type="entry name" value="Ank"/>
    <property type="match status" value="1"/>
</dbReference>
<feature type="repeat" description="ANK" evidence="3">
    <location>
        <begin position="335"/>
        <end position="368"/>
    </location>
</feature>
<reference evidence="5" key="1">
    <citation type="submission" date="2021-01" db="EMBL/GenBank/DDBJ databases">
        <authorList>
            <consortium name="Aspergillus puulaauensis MK2 genome sequencing consortium"/>
            <person name="Kazuki M."/>
            <person name="Futagami T."/>
        </authorList>
    </citation>
    <scope>NUCLEOTIDE SEQUENCE</scope>
    <source>
        <strain evidence="5">MK2</strain>
    </source>
</reference>